<dbReference type="GeneID" id="94434897"/>
<dbReference type="VEuPathDB" id="ToxoDB:CSUI_011588"/>
<dbReference type="EMBL" id="MIGC01014558">
    <property type="protein sequence ID" value="PHJ14602.1"/>
    <property type="molecule type" value="Genomic_DNA"/>
</dbReference>
<evidence type="ECO:0000313" key="3">
    <source>
        <dbReference type="Proteomes" id="UP000221165"/>
    </source>
</evidence>
<feature type="compositionally biased region" description="Gly residues" evidence="1">
    <location>
        <begin position="41"/>
        <end position="50"/>
    </location>
</feature>
<accession>A0A2C6KD80</accession>
<keyword evidence="3" id="KW-1185">Reference proteome</keyword>
<evidence type="ECO:0000313" key="2">
    <source>
        <dbReference type="EMBL" id="PHJ14602.1"/>
    </source>
</evidence>
<dbReference type="AlphaFoldDB" id="A0A2C6KD80"/>
<sequence>VGGGGGGARGSLVLPPERVGVHSIPSLHLQQSTSLYTGSVTGVGGGGGGHTPPYHQGKTTARFPHRNSLTLWKKRSGGGGGRLSRISTGNNDLGATDPLITPGGERGGEGGYYD</sequence>
<feature type="non-terminal residue" evidence="2">
    <location>
        <position position="1"/>
    </location>
</feature>
<comment type="caution">
    <text evidence="2">The sequence shown here is derived from an EMBL/GenBank/DDBJ whole genome shotgun (WGS) entry which is preliminary data.</text>
</comment>
<feature type="non-terminal residue" evidence="2">
    <location>
        <position position="114"/>
    </location>
</feature>
<reference evidence="2 3" key="1">
    <citation type="journal article" date="2017" name="Int. J. Parasitol.">
        <title>The genome of the protozoan parasite Cystoisospora suis and a reverse vaccinology approach to identify vaccine candidates.</title>
        <authorList>
            <person name="Palmieri N."/>
            <person name="Shrestha A."/>
            <person name="Ruttkowski B."/>
            <person name="Beck T."/>
            <person name="Vogl C."/>
            <person name="Tomley F."/>
            <person name="Blake D.P."/>
            <person name="Joachim A."/>
        </authorList>
    </citation>
    <scope>NUCLEOTIDE SEQUENCE [LARGE SCALE GENOMIC DNA]</scope>
    <source>
        <strain evidence="2 3">Wien I</strain>
    </source>
</reference>
<name>A0A2C6KD80_9APIC</name>
<protein>
    <submittedName>
        <fullName evidence="2">Uncharacterized protein</fullName>
    </submittedName>
</protein>
<gene>
    <name evidence="2" type="ORF">CSUI_011588</name>
</gene>
<dbReference type="RefSeq" id="XP_067916338.1">
    <property type="nucleotide sequence ID" value="XM_068071686.1"/>
</dbReference>
<proteinExistence type="predicted"/>
<organism evidence="2 3">
    <name type="scientific">Cystoisospora suis</name>
    <dbReference type="NCBI Taxonomy" id="483139"/>
    <lineage>
        <taxon>Eukaryota</taxon>
        <taxon>Sar</taxon>
        <taxon>Alveolata</taxon>
        <taxon>Apicomplexa</taxon>
        <taxon>Conoidasida</taxon>
        <taxon>Coccidia</taxon>
        <taxon>Eucoccidiorida</taxon>
        <taxon>Eimeriorina</taxon>
        <taxon>Sarcocystidae</taxon>
        <taxon>Cystoisospora</taxon>
    </lineage>
</organism>
<dbReference type="Proteomes" id="UP000221165">
    <property type="component" value="Unassembled WGS sequence"/>
</dbReference>
<feature type="region of interest" description="Disordered" evidence="1">
    <location>
        <begin position="38"/>
        <end position="114"/>
    </location>
</feature>
<evidence type="ECO:0000256" key="1">
    <source>
        <dbReference type="SAM" id="MobiDB-lite"/>
    </source>
</evidence>